<dbReference type="EC" id="2.7.1.180" evidence="2 11"/>
<dbReference type="SUPFAM" id="SSF143631">
    <property type="entry name" value="ApbE-like"/>
    <property type="match status" value="1"/>
</dbReference>
<keyword evidence="7 11" id="KW-0274">FAD</keyword>
<keyword evidence="12" id="KW-0812">Transmembrane</keyword>
<evidence type="ECO:0000256" key="12">
    <source>
        <dbReference type="SAM" id="Phobius"/>
    </source>
</evidence>
<sequence>MTIHNARKKKAIWQLPFLILLIVGTILVILQQKNMPYQHDEGFVFGTVYHVTYQSDDNLKSEIEAELKKVDDEFSMFNKQSSVTAFNQKGRLTMSPMFEEVYQMAADINRETNGSFDITVAPLVNAWGFGFKNQQMPTSQDVKDMLRHVGMDKLTVVTNGYKAAKELRKKDQAVMLDFSAIAKGYGSDRVARLLRHHDIKNFMIEIGGEVVANGVSEKRLPWKIGVAKPGDDSLNTNDELQTVLNVTNKAMATSGNYRNFYYKGGKKYAHTIDPKTGYPVQHNLLSATVIADRCAQADAYATSFMVMGIDKAKKVLKKHPELKAYLIYSDHKGNYSTWYSEGLIDARKRE</sequence>
<comment type="caution">
    <text evidence="13">The sequence shown here is derived from an EMBL/GenBank/DDBJ whole genome shotgun (WGS) entry which is preliminary data.</text>
</comment>
<organism evidence="13 14">
    <name type="scientific">Prevotella illustrans</name>
    <dbReference type="NCBI Taxonomy" id="2800387"/>
    <lineage>
        <taxon>Bacteria</taxon>
        <taxon>Pseudomonadati</taxon>
        <taxon>Bacteroidota</taxon>
        <taxon>Bacteroidia</taxon>
        <taxon>Bacteroidales</taxon>
        <taxon>Prevotellaceae</taxon>
        <taxon>Prevotella</taxon>
    </lineage>
</organism>
<dbReference type="Pfam" id="PF02424">
    <property type="entry name" value="ApbE"/>
    <property type="match status" value="1"/>
</dbReference>
<reference evidence="13 14" key="1">
    <citation type="submission" date="2021-01" db="EMBL/GenBank/DDBJ databases">
        <title>Prevotella A2931 sp. nov.</title>
        <authorList>
            <person name="Buhl M."/>
            <person name="Oberhettinger P."/>
        </authorList>
    </citation>
    <scope>NUCLEOTIDE SEQUENCE [LARGE SCALE GENOMIC DNA]</scope>
    <source>
        <strain evidence="13 14">A2931</strain>
    </source>
</reference>
<dbReference type="InterPro" id="IPR003374">
    <property type="entry name" value="ApbE-like_sf"/>
</dbReference>
<comment type="similarity">
    <text evidence="11">Belongs to the ApbE family.</text>
</comment>
<keyword evidence="12" id="KW-1133">Transmembrane helix</keyword>
<evidence type="ECO:0000256" key="10">
    <source>
        <dbReference type="ARBA" id="ARBA00048540"/>
    </source>
</evidence>
<evidence type="ECO:0000256" key="4">
    <source>
        <dbReference type="ARBA" id="ARBA00022630"/>
    </source>
</evidence>
<dbReference type="Proteomes" id="UP000664265">
    <property type="component" value="Unassembled WGS sequence"/>
</dbReference>
<keyword evidence="14" id="KW-1185">Reference proteome</keyword>
<evidence type="ECO:0000313" key="14">
    <source>
        <dbReference type="Proteomes" id="UP000664265"/>
    </source>
</evidence>
<dbReference type="RefSeq" id="WP_107581077.1">
    <property type="nucleotide sequence ID" value="NZ_JAERMS010000018.1"/>
</dbReference>
<evidence type="ECO:0000256" key="1">
    <source>
        <dbReference type="ARBA" id="ARBA00001946"/>
    </source>
</evidence>
<keyword evidence="8 11" id="KW-0460">Magnesium</keyword>
<dbReference type="PANTHER" id="PTHR30040:SF2">
    <property type="entry name" value="FAD:PROTEIN FMN TRANSFERASE"/>
    <property type="match status" value="1"/>
</dbReference>
<evidence type="ECO:0000256" key="2">
    <source>
        <dbReference type="ARBA" id="ARBA00011955"/>
    </source>
</evidence>
<gene>
    <name evidence="13" type="ORF">JHU38_07000</name>
</gene>
<evidence type="ECO:0000256" key="6">
    <source>
        <dbReference type="ARBA" id="ARBA00022723"/>
    </source>
</evidence>
<evidence type="ECO:0000256" key="7">
    <source>
        <dbReference type="ARBA" id="ARBA00022827"/>
    </source>
</evidence>
<accession>A0ABS3M5S2</accession>
<dbReference type="PANTHER" id="PTHR30040">
    <property type="entry name" value="THIAMINE BIOSYNTHESIS LIPOPROTEIN APBE"/>
    <property type="match status" value="1"/>
</dbReference>
<dbReference type="GO" id="GO:0016740">
    <property type="term" value="F:transferase activity"/>
    <property type="evidence" value="ECO:0007669"/>
    <property type="project" value="UniProtKB-KW"/>
</dbReference>
<evidence type="ECO:0000256" key="9">
    <source>
        <dbReference type="ARBA" id="ARBA00031306"/>
    </source>
</evidence>
<evidence type="ECO:0000256" key="3">
    <source>
        <dbReference type="ARBA" id="ARBA00016337"/>
    </source>
</evidence>
<keyword evidence="12" id="KW-0472">Membrane</keyword>
<proteinExistence type="inferred from homology"/>
<comment type="cofactor">
    <cofactor evidence="1">
        <name>Mg(2+)</name>
        <dbReference type="ChEBI" id="CHEBI:18420"/>
    </cofactor>
</comment>
<protein>
    <recommendedName>
        <fullName evidence="3 11">FAD:protein FMN transferase</fullName>
        <ecNumber evidence="2 11">2.7.1.180</ecNumber>
    </recommendedName>
    <alternativeName>
        <fullName evidence="9 11">Flavin transferase</fullName>
    </alternativeName>
</protein>
<keyword evidence="4 11" id="KW-0285">Flavoprotein</keyword>
<dbReference type="EMBL" id="JAERMS010000018">
    <property type="protein sequence ID" value="MBO1363518.1"/>
    <property type="molecule type" value="Genomic_DNA"/>
</dbReference>
<evidence type="ECO:0000313" key="13">
    <source>
        <dbReference type="EMBL" id="MBO1363518.1"/>
    </source>
</evidence>
<keyword evidence="5 11" id="KW-0808">Transferase</keyword>
<evidence type="ECO:0000256" key="11">
    <source>
        <dbReference type="PIRNR" id="PIRNR006268"/>
    </source>
</evidence>
<name>A0ABS3M5S2_9BACT</name>
<dbReference type="Gene3D" id="3.10.520.10">
    <property type="entry name" value="ApbE-like domains"/>
    <property type="match status" value="1"/>
</dbReference>
<feature type="transmembrane region" description="Helical" evidence="12">
    <location>
        <begin position="12"/>
        <end position="30"/>
    </location>
</feature>
<evidence type="ECO:0000256" key="5">
    <source>
        <dbReference type="ARBA" id="ARBA00022679"/>
    </source>
</evidence>
<dbReference type="InterPro" id="IPR024932">
    <property type="entry name" value="ApbE"/>
</dbReference>
<dbReference type="PIRSF" id="PIRSF006268">
    <property type="entry name" value="ApbE"/>
    <property type="match status" value="1"/>
</dbReference>
<keyword evidence="6 11" id="KW-0479">Metal-binding</keyword>
<comment type="catalytic activity">
    <reaction evidence="10 11">
        <text>L-threonyl-[protein] + FAD = FMN-L-threonyl-[protein] + AMP + H(+)</text>
        <dbReference type="Rhea" id="RHEA:36847"/>
        <dbReference type="Rhea" id="RHEA-COMP:11060"/>
        <dbReference type="Rhea" id="RHEA-COMP:11061"/>
        <dbReference type="ChEBI" id="CHEBI:15378"/>
        <dbReference type="ChEBI" id="CHEBI:30013"/>
        <dbReference type="ChEBI" id="CHEBI:57692"/>
        <dbReference type="ChEBI" id="CHEBI:74257"/>
        <dbReference type="ChEBI" id="CHEBI:456215"/>
        <dbReference type="EC" id="2.7.1.180"/>
    </reaction>
</comment>
<evidence type="ECO:0000256" key="8">
    <source>
        <dbReference type="ARBA" id="ARBA00022842"/>
    </source>
</evidence>